<keyword evidence="4" id="KW-0812">Transmembrane</keyword>
<evidence type="ECO:0000256" key="3">
    <source>
        <dbReference type="ARBA" id="ARBA00023163"/>
    </source>
</evidence>
<dbReference type="GO" id="GO:0043565">
    <property type="term" value="F:sequence-specific DNA binding"/>
    <property type="evidence" value="ECO:0007669"/>
    <property type="project" value="InterPro"/>
</dbReference>
<organism evidence="6 7">
    <name type="scientific">Ruminiclostridium cellobioparum subsp. termitidis CT1112</name>
    <dbReference type="NCBI Taxonomy" id="1195236"/>
    <lineage>
        <taxon>Bacteria</taxon>
        <taxon>Bacillati</taxon>
        <taxon>Bacillota</taxon>
        <taxon>Clostridia</taxon>
        <taxon>Eubacteriales</taxon>
        <taxon>Oscillospiraceae</taxon>
        <taxon>Ruminiclostridium</taxon>
    </lineage>
</organism>
<dbReference type="AlphaFoldDB" id="S0FR41"/>
<dbReference type="GO" id="GO:0003700">
    <property type="term" value="F:DNA-binding transcription factor activity"/>
    <property type="evidence" value="ECO:0007669"/>
    <property type="project" value="InterPro"/>
</dbReference>
<dbReference type="Gene3D" id="3.30.450.20">
    <property type="entry name" value="PAS domain"/>
    <property type="match status" value="1"/>
</dbReference>
<keyword evidence="3" id="KW-0804">Transcription</keyword>
<dbReference type="SMART" id="SM00342">
    <property type="entry name" value="HTH_ARAC"/>
    <property type="match status" value="1"/>
</dbReference>
<keyword evidence="1" id="KW-0805">Transcription regulation</keyword>
<dbReference type="Gene3D" id="1.10.10.60">
    <property type="entry name" value="Homeodomain-like"/>
    <property type="match status" value="2"/>
</dbReference>
<evidence type="ECO:0000313" key="7">
    <source>
        <dbReference type="Proteomes" id="UP000014155"/>
    </source>
</evidence>
<accession>S0FR41</accession>
<dbReference type="InterPro" id="IPR018060">
    <property type="entry name" value="HTH_AraC"/>
</dbReference>
<dbReference type="EMBL" id="AORV01000025">
    <property type="protein sequence ID" value="EMS72826.1"/>
    <property type="molecule type" value="Genomic_DNA"/>
</dbReference>
<evidence type="ECO:0000313" key="6">
    <source>
        <dbReference type="EMBL" id="EMS72826.1"/>
    </source>
</evidence>
<reference evidence="6 7" key="1">
    <citation type="journal article" date="2013" name="Genome Announc.">
        <title>Draft Genome Sequence of the Cellulolytic, Mesophilic, Anaerobic Bacterium Clostridium termitidis Strain CT1112 (DSM 5398).</title>
        <authorList>
            <person name="Lal S."/>
            <person name="Ramachandran U."/>
            <person name="Zhang X."/>
            <person name="Munir R."/>
            <person name="Sparling R."/>
            <person name="Levin D.B."/>
        </authorList>
    </citation>
    <scope>NUCLEOTIDE SEQUENCE [LARGE SCALE GENOMIC DNA]</scope>
    <source>
        <strain evidence="6 7">CT1112</strain>
    </source>
</reference>
<evidence type="ECO:0000256" key="4">
    <source>
        <dbReference type="SAM" id="Phobius"/>
    </source>
</evidence>
<dbReference type="eggNOG" id="COG2169">
    <property type="taxonomic scope" value="Bacteria"/>
</dbReference>
<dbReference type="STRING" id="1195236.CTER_1214"/>
<dbReference type="Gene3D" id="6.10.340.10">
    <property type="match status" value="1"/>
</dbReference>
<feature type="transmembrane region" description="Helical" evidence="4">
    <location>
        <begin position="14"/>
        <end position="34"/>
    </location>
</feature>
<comment type="caution">
    <text evidence="6">The sequence shown here is derived from an EMBL/GenBank/DDBJ whole genome shotgun (WGS) entry which is preliminary data.</text>
</comment>
<dbReference type="PATRIC" id="fig|1195236.3.peg.1522"/>
<gene>
    <name evidence="6" type="ORF">CTER_1214</name>
</gene>
<evidence type="ECO:0000256" key="1">
    <source>
        <dbReference type="ARBA" id="ARBA00023015"/>
    </source>
</evidence>
<dbReference type="PROSITE" id="PS01124">
    <property type="entry name" value="HTH_ARAC_FAMILY_2"/>
    <property type="match status" value="1"/>
</dbReference>
<dbReference type="RefSeq" id="WP_004624542.1">
    <property type="nucleotide sequence ID" value="NZ_AORV01000025.1"/>
</dbReference>
<sequence>MLKVFKMRSSFTKLFYSLIILLSIILLTCSLVFYDNYEKQTIRQASDSSKQILTQTALAVDFVWDLSSNHLYDLYGDADVYNSIYSRDVSPTEAINASIKITKAISNSMFLESVYLYNGNMQKVFSTKGSTSSTVEFYDKDILKLLKNENEMKTLHFIPRKVNYNINGVEINDNLLTLISSEAPDKDGNLEGALIINVKEGYIRNILKSLIPFSDDVTMLVDEKGRVISDYDPDMFLKDLSSEEYIKSIVASKDNSGQFTGEVNGEKSLVTFISSSKLKWKIIQVTPYGKLVAKAYNMRNLIIIFCIILFTIGAIISYFISRKFYLPIRRLVNKANDISTGTIAIKGSGKHELEYVSDFILNMKDELLKAKYQSLDDSRLIRNELLKELLLGGYIHRADLEGRFNNLEFDFQNVVVYVLKIDNYYNEEIFNYSVEDLSLYRFAVGNIAQELTEQFYSNETVDMGEDTIAVIVKTKGEPEGTIEADLKTVIKQIQDAVQKHLNFSLSGSIGPLQKHIKNINKSYNNAVLNSNYRLIYGKRSVITQEILNLKEVAKYHYSQDIFMPVLNNLKLRKYDLVEKQVDKFFGRLAQMEYDDIMVILSQIIHDSIATINLMNHCNNSGNAYSFKVLRDQVERFDTLEEIKEWLLYIYKNEIEYIEDNPKDTKREYINMVFTIIHNEYNDPGLNIESIAERVGLSVNYLRAIFKEALGISLTDYISKYRYEKALELLVNSNLTVAAISEMIGMNSENHFYTFFKKFNGLTPTQFRKKEQN</sequence>
<keyword evidence="4" id="KW-1133">Transmembrane helix</keyword>
<dbReference type="Pfam" id="PF12833">
    <property type="entry name" value="HTH_18"/>
    <property type="match status" value="1"/>
</dbReference>
<feature type="transmembrane region" description="Helical" evidence="4">
    <location>
        <begin position="300"/>
        <end position="320"/>
    </location>
</feature>
<dbReference type="InterPro" id="IPR009057">
    <property type="entry name" value="Homeodomain-like_sf"/>
</dbReference>
<feature type="domain" description="HTH araC/xylS-type" evidence="5">
    <location>
        <begin position="670"/>
        <end position="769"/>
    </location>
</feature>
<evidence type="ECO:0000259" key="5">
    <source>
        <dbReference type="PROSITE" id="PS01124"/>
    </source>
</evidence>
<keyword evidence="7" id="KW-1185">Reference proteome</keyword>
<dbReference type="PANTHER" id="PTHR43280:SF10">
    <property type="entry name" value="REGULATORY PROTEIN POCR"/>
    <property type="match status" value="1"/>
</dbReference>
<dbReference type="Proteomes" id="UP000014155">
    <property type="component" value="Unassembled WGS sequence"/>
</dbReference>
<dbReference type="SUPFAM" id="SSF46689">
    <property type="entry name" value="Homeodomain-like"/>
    <property type="match status" value="2"/>
</dbReference>
<evidence type="ECO:0000256" key="2">
    <source>
        <dbReference type="ARBA" id="ARBA00023125"/>
    </source>
</evidence>
<proteinExistence type="predicted"/>
<keyword evidence="4" id="KW-0472">Membrane</keyword>
<name>S0FR41_RUMCE</name>
<dbReference type="PANTHER" id="PTHR43280">
    <property type="entry name" value="ARAC-FAMILY TRANSCRIPTIONAL REGULATOR"/>
    <property type="match status" value="1"/>
</dbReference>
<keyword evidence="2 6" id="KW-0238">DNA-binding</keyword>
<protein>
    <submittedName>
        <fullName evidence="6">AraC-type DNA-binding domain-containing protein</fullName>
    </submittedName>
</protein>